<dbReference type="InterPro" id="IPR029033">
    <property type="entry name" value="His_PPase_superfam"/>
</dbReference>
<accession>A0A931A681</accession>
<keyword evidence="4 6" id="KW-0324">Glycolysis</keyword>
<dbReference type="GO" id="GO:0006096">
    <property type="term" value="P:glycolytic process"/>
    <property type="evidence" value="ECO:0007669"/>
    <property type="project" value="UniProtKB-UniRule"/>
</dbReference>
<gene>
    <name evidence="6" type="primary">gpmA</name>
    <name evidence="11" type="ORF">ITP53_06890</name>
</gene>
<dbReference type="SUPFAM" id="SSF53254">
    <property type="entry name" value="Phosphoglycerate mutase-like"/>
    <property type="match status" value="1"/>
</dbReference>
<dbReference type="Pfam" id="PF00300">
    <property type="entry name" value="His_Phos_1"/>
    <property type="match status" value="1"/>
</dbReference>
<evidence type="ECO:0000256" key="1">
    <source>
        <dbReference type="ARBA" id="ARBA00000380"/>
    </source>
</evidence>
<evidence type="ECO:0000313" key="12">
    <source>
        <dbReference type="Proteomes" id="UP000605361"/>
    </source>
</evidence>
<evidence type="ECO:0000256" key="7">
    <source>
        <dbReference type="PIRSR" id="PIRSR613078-1"/>
    </source>
</evidence>
<evidence type="ECO:0000256" key="8">
    <source>
        <dbReference type="PIRSR" id="PIRSR613078-2"/>
    </source>
</evidence>
<feature type="binding site" evidence="6 8">
    <location>
        <begin position="113"/>
        <end position="114"/>
    </location>
    <ligand>
        <name>substrate</name>
    </ligand>
</feature>
<sequence>MRLVLLRHGESEWNSKNLFTGWVDVDLTPFGEEQARQGGQLLHQAGLLPTVVHTSLLTRAVRTGNLALEAAGRVWIPARRHWRLNERHYGALQGKEKKAILQEYGEERFRLWRRSYDVPPPGDPDDEWHVRSDPRYAGLPRGLVPRAESLADVVARLLPYWYDVIAPDLRAGYTVLVVAHSNSLRALVAHLDGLDREEVMALNIPTGIPLRYDLDDDLKPVLRGGRYLDPEAAAVGALAVADQGR</sequence>
<dbReference type="GO" id="GO:0006094">
    <property type="term" value="P:gluconeogenesis"/>
    <property type="evidence" value="ECO:0007669"/>
    <property type="project" value="UniProtKB-UniRule"/>
</dbReference>
<dbReference type="HAMAP" id="MF_01039">
    <property type="entry name" value="PGAM_GpmA"/>
    <property type="match status" value="1"/>
</dbReference>
<dbReference type="NCBIfam" id="TIGR01258">
    <property type="entry name" value="pgm_1"/>
    <property type="match status" value="1"/>
</dbReference>
<comment type="function">
    <text evidence="6 10">Catalyzes the interconversion of 2-phosphoglycerate and 3-phosphoglycerate.</text>
</comment>
<comment type="similarity">
    <text evidence="2 6">Belongs to the phosphoglycerate mutase family. BPG-dependent PGAM subfamily.</text>
</comment>
<evidence type="ECO:0000256" key="5">
    <source>
        <dbReference type="ARBA" id="ARBA00023235"/>
    </source>
</evidence>
<evidence type="ECO:0000256" key="6">
    <source>
        <dbReference type="HAMAP-Rule" id="MF_01039"/>
    </source>
</evidence>
<dbReference type="InterPro" id="IPR001345">
    <property type="entry name" value="PG/BPGM_mutase_AS"/>
</dbReference>
<feature type="binding site" evidence="6 8">
    <location>
        <position position="97"/>
    </location>
    <ligand>
        <name>substrate</name>
    </ligand>
</feature>
<proteinExistence type="inferred from homology"/>
<keyword evidence="3 6" id="KW-0312">Gluconeogenesis</keyword>
<dbReference type="InterPro" id="IPR013078">
    <property type="entry name" value="His_Pase_superF_clade-1"/>
</dbReference>
<reference evidence="11" key="1">
    <citation type="submission" date="2020-11" db="EMBL/GenBank/DDBJ databases">
        <title>Whole-genome analyses of Nonomuraea sp. K274.</title>
        <authorList>
            <person name="Veyisoglu A."/>
        </authorList>
    </citation>
    <scope>NUCLEOTIDE SEQUENCE</scope>
    <source>
        <strain evidence="11">K274</strain>
    </source>
</reference>
<dbReference type="FunFam" id="3.40.50.1240:FF:000003">
    <property type="entry name" value="2,3-bisphosphoglycerate-dependent phosphoglycerate mutase"/>
    <property type="match status" value="1"/>
</dbReference>
<feature type="active site" description="Proton donor/acceptor" evidence="6 7">
    <location>
        <position position="86"/>
    </location>
</feature>
<feature type="binding site" evidence="6 8">
    <location>
        <begin position="7"/>
        <end position="14"/>
    </location>
    <ligand>
        <name>substrate</name>
    </ligand>
</feature>
<feature type="active site" description="Tele-phosphohistidine intermediate" evidence="6 7">
    <location>
        <position position="8"/>
    </location>
</feature>
<dbReference type="Proteomes" id="UP000605361">
    <property type="component" value="Unassembled WGS sequence"/>
</dbReference>
<evidence type="ECO:0000256" key="9">
    <source>
        <dbReference type="PIRSR" id="PIRSR613078-3"/>
    </source>
</evidence>
<name>A0A931A681_9ACTN</name>
<evidence type="ECO:0000256" key="4">
    <source>
        <dbReference type="ARBA" id="ARBA00023152"/>
    </source>
</evidence>
<evidence type="ECO:0000313" key="11">
    <source>
        <dbReference type="EMBL" id="MBF8185469.1"/>
    </source>
</evidence>
<evidence type="ECO:0000256" key="2">
    <source>
        <dbReference type="ARBA" id="ARBA00006717"/>
    </source>
</evidence>
<evidence type="ECO:0000256" key="3">
    <source>
        <dbReference type="ARBA" id="ARBA00022432"/>
    </source>
</evidence>
<feature type="binding site" evidence="6 8">
    <location>
        <begin position="86"/>
        <end position="89"/>
    </location>
    <ligand>
        <name>substrate</name>
    </ligand>
</feature>
<dbReference type="PIRSF" id="PIRSF000709">
    <property type="entry name" value="6PFK_2-Ptase"/>
    <property type="match status" value="1"/>
</dbReference>
<organism evidence="11 12">
    <name type="scientific">Nonomuraea cypriaca</name>
    <dbReference type="NCBI Taxonomy" id="1187855"/>
    <lineage>
        <taxon>Bacteria</taxon>
        <taxon>Bacillati</taxon>
        <taxon>Actinomycetota</taxon>
        <taxon>Actinomycetes</taxon>
        <taxon>Streptosporangiales</taxon>
        <taxon>Streptosporangiaceae</taxon>
        <taxon>Nonomuraea</taxon>
    </lineage>
</organism>
<protein>
    <recommendedName>
        <fullName evidence="6 10">2,3-bisphosphoglycerate-dependent phosphoglycerate mutase</fullName>
        <shortName evidence="6">BPG-dependent PGAM</shortName>
        <shortName evidence="6">PGAM</shortName>
        <shortName evidence="6">Phosphoglyceromutase</shortName>
        <shortName evidence="6">dPGM</shortName>
        <ecNumber evidence="6 10">5.4.2.11</ecNumber>
    </recommendedName>
</protein>
<comment type="catalytic activity">
    <reaction evidence="1 6 10">
        <text>(2R)-2-phosphoglycerate = (2R)-3-phosphoglycerate</text>
        <dbReference type="Rhea" id="RHEA:15901"/>
        <dbReference type="ChEBI" id="CHEBI:58272"/>
        <dbReference type="ChEBI" id="CHEBI:58289"/>
        <dbReference type="EC" id="5.4.2.11"/>
    </reaction>
</comment>
<keyword evidence="12" id="KW-1185">Reference proteome</keyword>
<dbReference type="RefSeq" id="WP_195894454.1">
    <property type="nucleotide sequence ID" value="NZ_JADOGI010000014.1"/>
</dbReference>
<comment type="caution">
    <text evidence="6">Lacks conserved residue(s) required for the propagation of feature annotation.</text>
</comment>
<dbReference type="NCBIfam" id="NF010718">
    <property type="entry name" value="PRK14120.1"/>
    <property type="match status" value="1"/>
</dbReference>
<comment type="caution">
    <text evidence="11">The sequence shown here is derived from an EMBL/GenBank/DDBJ whole genome shotgun (WGS) entry which is preliminary data.</text>
</comment>
<dbReference type="CDD" id="cd07067">
    <property type="entry name" value="HP_PGM_like"/>
    <property type="match status" value="1"/>
</dbReference>
<dbReference type="SMART" id="SM00855">
    <property type="entry name" value="PGAM"/>
    <property type="match status" value="1"/>
</dbReference>
<evidence type="ECO:0000256" key="10">
    <source>
        <dbReference type="RuleBase" id="RU004512"/>
    </source>
</evidence>
<dbReference type="InterPro" id="IPR005952">
    <property type="entry name" value="Phosphogly_mut1"/>
</dbReference>
<dbReference type="Gene3D" id="3.40.50.1240">
    <property type="entry name" value="Phosphoglycerate mutase-like"/>
    <property type="match status" value="1"/>
</dbReference>
<feature type="binding site" evidence="6 8">
    <location>
        <position position="59"/>
    </location>
    <ligand>
        <name>substrate</name>
    </ligand>
</feature>
<dbReference type="AlphaFoldDB" id="A0A931A681"/>
<keyword evidence="5 6" id="KW-0413">Isomerase</keyword>
<feature type="binding site" evidence="6 8">
    <location>
        <begin position="20"/>
        <end position="21"/>
    </location>
    <ligand>
        <name>substrate</name>
    </ligand>
</feature>
<dbReference type="PANTHER" id="PTHR11931">
    <property type="entry name" value="PHOSPHOGLYCERATE MUTASE"/>
    <property type="match status" value="1"/>
</dbReference>
<dbReference type="GO" id="GO:0004619">
    <property type="term" value="F:phosphoglycerate mutase activity"/>
    <property type="evidence" value="ECO:0007669"/>
    <property type="project" value="UniProtKB-UniRule"/>
</dbReference>
<dbReference type="EMBL" id="JADOGI010000014">
    <property type="protein sequence ID" value="MBF8185469.1"/>
    <property type="molecule type" value="Genomic_DNA"/>
</dbReference>
<comment type="pathway">
    <text evidence="6 10">Carbohydrate degradation; glycolysis; pyruvate from D-glyceraldehyde 3-phosphate: step 3/5.</text>
</comment>
<feature type="site" description="Transition state stabilizer" evidence="6 9">
    <location>
        <position position="180"/>
    </location>
</feature>
<dbReference type="EC" id="5.4.2.11" evidence="6 10"/>
<dbReference type="PROSITE" id="PS00175">
    <property type="entry name" value="PG_MUTASE"/>
    <property type="match status" value="1"/>
</dbReference>